<reference evidence="2 3" key="1">
    <citation type="submission" date="2023-10" db="EMBL/GenBank/DDBJ databases">
        <title>Complete genome sequence of a Sphingomonadaceae bacterium.</title>
        <authorList>
            <person name="Yan C."/>
        </authorList>
    </citation>
    <scope>NUCLEOTIDE SEQUENCE [LARGE SCALE GENOMIC DNA]</scope>
    <source>
        <strain evidence="2 3">SCSIO 66989</strain>
    </source>
</reference>
<evidence type="ECO:0000259" key="1">
    <source>
        <dbReference type="Pfam" id="PF04248"/>
    </source>
</evidence>
<dbReference type="InterPro" id="IPR038694">
    <property type="entry name" value="DUF427_sf"/>
</dbReference>
<evidence type="ECO:0000313" key="2">
    <source>
        <dbReference type="EMBL" id="WOE75355.1"/>
    </source>
</evidence>
<feature type="domain" description="DUF427" evidence="1">
    <location>
        <begin position="30"/>
        <end position="120"/>
    </location>
</feature>
<accession>A0AA97FA80</accession>
<keyword evidence="3" id="KW-1185">Reference proteome</keyword>
<dbReference type="RefSeq" id="WP_317082185.1">
    <property type="nucleotide sequence ID" value="NZ_CP136594.1"/>
</dbReference>
<dbReference type="AlphaFoldDB" id="A0AA97FA80"/>
<dbReference type="PANTHER" id="PTHR34310:SF8">
    <property type="entry name" value="CONSERVED PROTEIN"/>
    <property type="match status" value="1"/>
</dbReference>
<protein>
    <submittedName>
        <fullName evidence="2">DUF427 domain-containing protein</fullName>
    </submittedName>
</protein>
<dbReference type="Gene3D" id="2.170.150.40">
    <property type="entry name" value="Domain of unknown function (DUF427)"/>
    <property type="match status" value="1"/>
</dbReference>
<dbReference type="EMBL" id="CP136594">
    <property type="protein sequence ID" value="WOE75355.1"/>
    <property type="molecule type" value="Genomic_DNA"/>
</dbReference>
<evidence type="ECO:0000313" key="3">
    <source>
        <dbReference type="Proteomes" id="UP001302429"/>
    </source>
</evidence>
<organism evidence="2 3">
    <name type="scientific">Alterisphingorhabdus coralli</name>
    <dbReference type="NCBI Taxonomy" id="3071408"/>
    <lineage>
        <taxon>Bacteria</taxon>
        <taxon>Pseudomonadati</taxon>
        <taxon>Pseudomonadota</taxon>
        <taxon>Alphaproteobacteria</taxon>
        <taxon>Sphingomonadales</taxon>
        <taxon>Sphingomonadaceae</taxon>
        <taxon>Alterisphingorhabdus (ex Yan et al. 2024)</taxon>
    </lineage>
</organism>
<proteinExistence type="predicted"/>
<name>A0AA97FA80_9SPHN</name>
<dbReference type="Pfam" id="PF04248">
    <property type="entry name" value="NTP_transf_9"/>
    <property type="match status" value="1"/>
</dbReference>
<dbReference type="Proteomes" id="UP001302429">
    <property type="component" value="Chromosome"/>
</dbReference>
<gene>
    <name evidence="2" type="ORF">RB602_01165</name>
</gene>
<dbReference type="PANTHER" id="PTHR34310">
    <property type="entry name" value="DUF427 DOMAIN PROTEIN (AFU_ORTHOLOGUE AFUA_3G02220)"/>
    <property type="match status" value="1"/>
</dbReference>
<sequence>MSGSDLKTETVGTPLPSEHFMHAKPVTRKIRVHRRGKLIAKSNNALRITEVAKGPIDPVLYLPKEDVIAPLRLIEGKTTHCPLKGDANYYSVDATGEPIVWTYTKAFDFAAAIKRACRFLSRRSDR</sequence>
<dbReference type="InterPro" id="IPR007361">
    <property type="entry name" value="DUF427"/>
</dbReference>
<dbReference type="KEGG" id="acoa:RB602_01165"/>